<dbReference type="STRING" id="709986.Deima_0080"/>
<dbReference type="AlphaFoldDB" id="E8U306"/>
<comment type="subcellular location">
    <subcellularLocation>
        <location evidence="1">Cell envelope</location>
    </subcellularLocation>
</comment>
<dbReference type="eggNOG" id="COG0834">
    <property type="taxonomic scope" value="Bacteria"/>
</dbReference>
<dbReference type="CDD" id="cd13530">
    <property type="entry name" value="PBP2_peptides_like"/>
    <property type="match status" value="1"/>
</dbReference>
<reference evidence="7 8" key="1">
    <citation type="journal article" date="2011" name="Stand. Genomic Sci.">
        <title>Complete genome sequence of Deinococcus maricopensis type strain (LB-34).</title>
        <authorList>
            <person name="Pukall R."/>
            <person name="Zeytun A."/>
            <person name="Lucas S."/>
            <person name="Lapidus A."/>
            <person name="Hammon N."/>
            <person name="Deshpande S."/>
            <person name="Nolan M."/>
            <person name="Cheng J.F."/>
            <person name="Pitluck S."/>
            <person name="Liolios K."/>
            <person name="Pagani I."/>
            <person name="Mikhailova N."/>
            <person name="Ivanova N."/>
            <person name="Mavromatis K."/>
            <person name="Pati A."/>
            <person name="Tapia R."/>
            <person name="Han C."/>
            <person name="Goodwin L."/>
            <person name="Chen A."/>
            <person name="Palaniappan K."/>
            <person name="Land M."/>
            <person name="Hauser L."/>
            <person name="Chang Y.J."/>
            <person name="Jeffries C.D."/>
            <person name="Brambilla E.M."/>
            <person name="Rohde M."/>
            <person name="Goker M."/>
            <person name="Detter J.C."/>
            <person name="Woyke T."/>
            <person name="Bristow J."/>
            <person name="Eisen J.A."/>
            <person name="Markowitz V."/>
            <person name="Hugenholtz P."/>
            <person name="Kyrpides N.C."/>
            <person name="Klenk H.P."/>
        </authorList>
    </citation>
    <scope>NUCLEOTIDE SEQUENCE [LARGE SCALE GENOMIC DNA]</scope>
    <source>
        <strain evidence="8">DSM 21211 / LMG 22137 / NRRL B-23946 / LB-34</strain>
    </source>
</reference>
<feature type="chain" id="PRO_5003232152" evidence="5">
    <location>
        <begin position="26"/>
        <end position="256"/>
    </location>
</feature>
<dbReference type="SMART" id="SM00062">
    <property type="entry name" value="PBPb"/>
    <property type="match status" value="1"/>
</dbReference>
<keyword evidence="8" id="KW-1185">Reference proteome</keyword>
<evidence type="ECO:0000256" key="3">
    <source>
        <dbReference type="ARBA" id="ARBA00022729"/>
    </source>
</evidence>
<feature type="domain" description="Solute-binding protein family 3/N-terminal" evidence="6">
    <location>
        <begin position="36"/>
        <end position="252"/>
    </location>
</feature>
<evidence type="ECO:0000256" key="1">
    <source>
        <dbReference type="ARBA" id="ARBA00004196"/>
    </source>
</evidence>
<organism evidence="7 8">
    <name type="scientific">Deinococcus maricopensis (strain DSM 21211 / LMG 22137 / NRRL B-23946 / LB-34)</name>
    <dbReference type="NCBI Taxonomy" id="709986"/>
    <lineage>
        <taxon>Bacteria</taxon>
        <taxon>Thermotogati</taxon>
        <taxon>Deinococcota</taxon>
        <taxon>Deinococci</taxon>
        <taxon>Deinococcales</taxon>
        <taxon>Deinococcaceae</taxon>
        <taxon>Deinococcus</taxon>
    </lineage>
</organism>
<accession>E8U306</accession>
<dbReference type="GO" id="GO:0030313">
    <property type="term" value="C:cell envelope"/>
    <property type="evidence" value="ECO:0007669"/>
    <property type="project" value="UniProtKB-SubCell"/>
</dbReference>
<evidence type="ECO:0000313" key="7">
    <source>
        <dbReference type="EMBL" id="ADV65744.1"/>
    </source>
</evidence>
<protein>
    <submittedName>
        <fullName evidence="7">ABC-type transporter, periplasmic subunit family 3</fullName>
    </submittedName>
</protein>
<evidence type="ECO:0000256" key="4">
    <source>
        <dbReference type="RuleBase" id="RU003744"/>
    </source>
</evidence>
<keyword evidence="3 5" id="KW-0732">Signal</keyword>
<dbReference type="Gene3D" id="3.40.190.10">
    <property type="entry name" value="Periplasmic binding protein-like II"/>
    <property type="match status" value="2"/>
</dbReference>
<dbReference type="Proteomes" id="UP000008635">
    <property type="component" value="Chromosome"/>
</dbReference>
<dbReference type="EMBL" id="CP002454">
    <property type="protein sequence ID" value="ADV65744.1"/>
    <property type="molecule type" value="Genomic_DNA"/>
</dbReference>
<dbReference type="OrthoDB" id="368476at2"/>
<gene>
    <name evidence="7" type="ordered locus">Deima_0080</name>
</gene>
<dbReference type="RefSeq" id="WP_013555249.1">
    <property type="nucleotide sequence ID" value="NC_014958.1"/>
</dbReference>
<dbReference type="InterPro" id="IPR018313">
    <property type="entry name" value="SBP_3_CS"/>
</dbReference>
<dbReference type="SUPFAM" id="SSF53850">
    <property type="entry name" value="Periplasmic binding protein-like II"/>
    <property type="match status" value="1"/>
</dbReference>
<feature type="signal peptide" evidence="5">
    <location>
        <begin position="1"/>
        <end position="25"/>
    </location>
</feature>
<reference evidence="8" key="2">
    <citation type="submission" date="2011-01" db="EMBL/GenBank/DDBJ databases">
        <title>The complete genome of Deinococcus maricopensis DSM 21211.</title>
        <authorList>
            <consortium name="US DOE Joint Genome Institute (JGI-PGF)"/>
            <person name="Lucas S."/>
            <person name="Copeland A."/>
            <person name="Lapidus A."/>
            <person name="Goodwin L."/>
            <person name="Pitluck S."/>
            <person name="Kyrpides N."/>
            <person name="Mavromatis K."/>
            <person name="Pagani I."/>
            <person name="Ivanova N."/>
            <person name="Ovchinnikova G."/>
            <person name="Zeytun A."/>
            <person name="Detter J.C."/>
            <person name="Han C."/>
            <person name="Land M."/>
            <person name="Hauser L."/>
            <person name="Markowitz V."/>
            <person name="Cheng J.-F."/>
            <person name="Hugenholtz P."/>
            <person name="Woyke T."/>
            <person name="Wu D."/>
            <person name="Pukall R."/>
            <person name="Gehrich-Schroeter G."/>
            <person name="Brambilla E."/>
            <person name="Klenk H.-P."/>
            <person name="Eisen J.A."/>
        </authorList>
    </citation>
    <scope>NUCLEOTIDE SEQUENCE [LARGE SCALE GENOMIC DNA]</scope>
    <source>
        <strain evidence="8">DSM 21211 / LMG 22137 / NRRL B-23946 / LB-34</strain>
    </source>
</reference>
<dbReference type="InterPro" id="IPR001638">
    <property type="entry name" value="Solute-binding_3/MltF_N"/>
</dbReference>
<dbReference type="PANTHER" id="PTHR35936">
    <property type="entry name" value="MEMBRANE-BOUND LYTIC MUREIN TRANSGLYCOSYLASE F"/>
    <property type="match status" value="1"/>
</dbReference>
<proteinExistence type="inferred from homology"/>
<evidence type="ECO:0000259" key="6">
    <source>
        <dbReference type="SMART" id="SM00062"/>
    </source>
</evidence>
<dbReference type="HOGENOM" id="CLU_019602_18_5_0"/>
<evidence type="ECO:0000256" key="2">
    <source>
        <dbReference type="ARBA" id="ARBA00010333"/>
    </source>
</evidence>
<dbReference type="Pfam" id="PF00497">
    <property type="entry name" value="SBP_bac_3"/>
    <property type="match status" value="1"/>
</dbReference>
<comment type="similarity">
    <text evidence="2 4">Belongs to the bacterial solute-binding protein 3 family.</text>
</comment>
<dbReference type="KEGG" id="dmr:Deima_0080"/>
<evidence type="ECO:0000313" key="8">
    <source>
        <dbReference type="Proteomes" id="UP000008635"/>
    </source>
</evidence>
<dbReference type="PANTHER" id="PTHR35936:SF19">
    <property type="entry name" value="AMINO-ACID-BINDING PROTEIN YXEM-RELATED"/>
    <property type="match status" value="1"/>
</dbReference>
<dbReference type="PROSITE" id="PS01039">
    <property type="entry name" value="SBP_BACTERIAL_3"/>
    <property type="match status" value="1"/>
</dbReference>
<sequence precursor="true">MNGTPLRRWTLLLTLVVTGSLHAHANTLADIKRTGVLRLATEGNYTPFNYYKGKTLTGFEVELGNAIAKQLGVKAQWTTNVFESLLIGLQQNKYDLVIASHGITPERQAAVDFSAPHYCSGGILVSKPGGPRTVADLKGKIVTMGVNTSYLQYVQRLPGIRAVKTFPTTNDQLNAVLAGRADTMVLDRFNAIDASKALPGKLQLGDVIFPERIGMAMSKRNTQLVSAVNAALAAVMRDGTYAKLSTAYFGQDVRCK</sequence>
<evidence type="ECO:0000256" key="5">
    <source>
        <dbReference type="SAM" id="SignalP"/>
    </source>
</evidence>
<name>E8U306_DEIML</name>